<keyword evidence="2" id="KW-1185">Reference proteome</keyword>
<dbReference type="Proteomes" id="UP001140562">
    <property type="component" value="Unassembled WGS sequence"/>
</dbReference>
<sequence length="289" mass="33100">MVQPERRLQNSARSCITVVLGDSPARTEKVQTITANGREITVPKFNVDHVWELKLMARFFQSLLPGPKNPSPTLTCADFEASFVDSEAKAADQPLQRLYNLMPQALDRPNGVPNTLEFAGTSVELNSKKARILTPRQNASSLLGFNHGESLENVRDKIHGLRVVGTTMAMMDDNRVSPLFERAQKRLQDYMKVVDTRIATPANAIKLSKAGYRWDTAFEAWMKKYLDDRSKETWIWVRDMILNVQQEIDGMPTKTDIARTRKLQHQQYLDEFKRSAYSKQAHYTIKWKV</sequence>
<evidence type="ECO:0000313" key="1">
    <source>
        <dbReference type="EMBL" id="KAJ4329644.1"/>
    </source>
</evidence>
<proteinExistence type="predicted"/>
<gene>
    <name evidence="1" type="ORF">N0V87_010693</name>
</gene>
<evidence type="ECO:0000313" key="2">
    <source>
        <dbReference type="Proteomes" id="UP001140562"/>
    </source>
</evidence>
<accession>A0A9W9BU10</accession>
<dbReference type="EMBL" id="JAPEUV010000338">
    <property type="protein sequence ID" value="KAJ4329644.1"/>
    <property type="molecule type" value="Genomic_DNA"/>
</dbReference>
<protein>
    <submittedName>
        <fullName evidence="1">Uncharacterized protein</fullName>
    </submittedName>
</protein>
<comment type="caution">
    <text evidence="1">The sequence shown here is derived from an EMBL/GenBank/DDBJ whole genome shotgun (WGS) entry which is preliminary data.</text>
</comment>
<name>A0A9W9BU10_9PLEO</name>
<dbReference type="AlphaFoldDB" id="A0A9W9BU10"/>
<reference evidence="1" key="1">
    <citation type="submission" date="2022-10" db="EMBL/GenBank/DDBJ databases">
        <title>Tapping the CABI collections for fungal endophytes: first genome assemblies for Collariella, Neodidymelliopsis, Ascochyta clinopodiicola, Didymella pomorum, Didymosphaeria variabile, Neocosmospora piperis and Neocucurbitaria cava.</title>
        <authorList>
            <person name="Hill R."/>
        </authorList>
    </citation>
    <scope>NUCLEOTIDE SEQUENCE</scope>
    <source>
        <strain evidence="1">IMI 360193</strain>
    </source>
</reference>
<dbReference type="OrthoDB" id="3942182at2759"/>
<organism evidence="1 2">
    <name type="scientific">Didymella glomerata</name>
    <dbReference type="NCBI Taxonomy" id="749621"/>
    <lineage>
        <taxon>Eukaryota</taxon>
        <taxon>Fungi</taxon>
        <taxon>Dikarya</taxon>
        <taxon>Ascomycota</taxon>
        <taxon>Pezizomycotina</taxon>
        <taxon>Dothideomycetes</taxon>
        <taxon>Pleosporomycetidae</taxon>
        <taxon>Pleosporales</taxon>
        <taxon>Pleosporineae</taxon>
        <taxon>Didymellaceae</taxon>
        <taxon>Didymella</taxon>
    </lineage>
</organism>